<dbReference type="AlphaFoldDB" id="A0A0E3W3G2"/>
<protein>
    <submittedName>
        <fullName evidence="2">Uncharacterized protein</fullName>
    </submittedName>
</protein>
<dbReference type="InterPro" id="IPR027417">
    <property type="entry name" value="P-loop_NTPase"/>
</dbReference>
<dbReference type="Gene3D" id="3.40.50.300">
    <property type="entry name" value="P-loop containing nucleotide triphosphate hydrolases"/>
    <property type="match status" value="1"/>
</dbReference>
<dbReference type="Pfam" id="PF05673">
    <property type="entry name" value="DUF815"/>
    <property type="match status" value="1"/>
</dbReference>
<dbReference type="STRING" id="690567.1906"/>
<organism evidence="2 3">
    <name type="scientific">Syntrophomonas zehnderi OL-4</name>
    <dbReference type="NCBI Taxonomy" id="690567"/>
    <lineage>
        <taxon>Bacteria</taxon>
        <taxon>Bacillati</taxon>
        <taxon>Bacillota</taxon>
        <taxon>Clostridia</taxon>
        <taxon>Eubacteriales</taxon>
        <taxon>Syntrophomonadaceae</taxon>
        <taxon>Syntrophomonas</taxon>
    </lineage>
</organism>
<dbReference type="OrthoDB" id="9812140at2"/>
<dbReference type="InterPro" id="IPR008533">
    <property type="entry name" value="DUF815"/>
</dbReference>
<sequence length="405" mass="46450">MLKELSRSLGSLSVYRNILRDPLVSALRDCLSAAARDYDELEITDDFHRFMFTYFATGQDFSDYLVNLVLHDDNPFSRAAEIMDFNEIDPRLIQAAEKDLQILGYIKNLDMVDLATNLGLKPLWRETDSGNRATDGSGYSWPESIEELTSYYAANSRGMVSSYRALKWDPEKGLSGINYPDPVQLEDLIGCDLQKDQLCLNTENFLTTGIANNVLLYGSRGTGKSSMVKALLNRYKNRNLSLVEVTREQLKDLPRLVSYLRDYPAKKFIVFIDDLSFEDYETEYKGLKAVMEGSLEGRAPNILLYATSNRRHLIREYFSDRSHQDEEIHVRDTMEEKLSLADRFGLRINFPPPTQTVYLDIVENLAAQREIQINPDQLRRQALEWERSHHGPSGRTARQFIDSLG</sequence>
<evidence type="ECO:0000313" key="2">
    <source>
        <dbReference type="EMBL" id="CFX80526.1"/>
    </source>
</evidence>
<proteinExistence type="predicted"/>
<feature type="region of interest" description="Disordered" evidence="1">
    <location>
        <begin position="385"/>
        <end position="405"/>
    </location>
</feature>
<dbReference type="SUPFAM" id="SSF52540">
    <property type="entry name" value="P-loop containing nucleoside triphosphate hydrolases"/>
    <property type="match status" value="1"/>
</dbReference>
<dbReference type="PANTHER" id="PTHR42935">
    <property type="entry name" value="SLR0930 PROTEIN"/>
    <property type="match status" value="1"/>
</dbReference>
<dbReference type="PANTHER" id="PTHR42935:SF1">
    <property type="entry name" value="SLR0930 PROTEIN"/>
    <property type="match status" value="1"/>
</dbReference>
<accession>A0A0E3W3G2</accession>
<evidence type="ECO:0000313" key="3">
    <source>
        <dbReference type="Proteomes" id="UP000045545"/>
    </source>
</evidence>
<dbReference type="RefSeq" id="WP_046498165.1">
    <property type="nucleotide sequence ID" value="NZ_CGIH01000031.1"/>
</dbReference>
<dbReference type="Proteomes" id="UP000045545">
    <property type="component" value="Unassembled WGS sequence"/>
</dbReference>
<dbReference type="EMBL" id="CGIH01000031">
    <property type="protein sequence ID" value="CFX80526.1"/>
    <property type="molecule type" value="Genomic_DNA"/>
</dbReference>
<reference evidence="2 3" key="1">
    <citation type="submission" date="2015-03" db="EMBL/GenBank/DDBJ databases">
        <authorList>
            <person name="Murphy D."/>
        </authorList>
    </citation>
    <scope>NUCLEOTIDE SEQUENCE [LARGE SCALE GENOMIC DNA]</scope>
    <source>
        <strain evidence="2 3">OL-4</strain>
    </source>
</reference>
<evidence type="ECO:0000256" key="1">
    <source>
        <dbReference type="SAM" id="MobiDB-lite"/>
    </source>
</evidence>
<keyword evidence="3" id="KW-1185">Reference proteome</keyword>
<gene>
    <name evidence="2" type="ORF">1906</name>
</gene>
<name>A0A0E3W3G2_9FIRM</name>
<dbReference type="CDD" id="cd00009">
    <property type="entry name" value="AAA"/>
    <property type="match status" value="1"/>
</dbReference>